<dbReference type="EMBL" id="CAJNJQ010003313">
    <property type="protein sequence ID" value="CAE7196406.1"/>
    <property type="molecule type" value="Genomic_DNA"/>
</dbReference>
<proteinExistence type="predicted"/>
<reference evidence="2" key="1">
    <citation type="submission" date="2021-01" db="EMBL/GenBank/DDBJ databases">
        <authorList>
            <person name="Kaushik A."/>
        </authorList>
    </citation>
    <scope>NUCLEOTIDE SEQUENCE</scope>
    <source>
        <strain evidence="2">AG5</strain>
    </source>
</reference>
<comment type="caution">
    <text evidence="2">The sequence shown here is derived from an EMBL/GenBank/DDBJ whole genome shotgun (WGS) entry which is preliminary data.</text>
</comment>
<evidence type="ECO:0000313" key="2">
    <source>
        <dbReference type="EMBL" id="CAE7196406.1"/>
    </source>
</evidence>
<gene>
    <name evidence="2" type="ORF">RDB_LOCUS133274</name>
</gene>
<dbReference type="Proteomes" id="UP000663827">
    <property type="component" value="Unassembled WGS sequence"/>
</dbReference>
<name>A0A8H3E6W6_9AGAM</name>
<accession>A0A8H3E6W6</accession>
<keyword evidence="1" id="KW-0175">Coiled coil</keyword>
<organism evidence="2 3">
    <name type="scientific">Rhizoctonia solani</name>
    <dbReference type="NCBI Taxonomy" id="456999"/>
    <lineage>
        <taxon>Eukaryota</taxon>
        <taxon>Fungi</taxon>
        <taxon>Dikarya</taxon>
        <taxon>Basidiomycota</taxon>
        <taxon>Agaricomycotina</taxon>
        <taxon>Agaricomycetes</taxon>
        <taxon>Cantharellales</taxon>
        <taxon>Ceratobasidiaceae</taxon>
        <taxon>Rhizoctonia</taxon>
    </lineage>
</organism>
<protein>
    <submittedName>
        <fullName evidence="2">Uncharacterized protein</fullName>
    </submittedName>
</protein>
<dbReference type="AlphaFoldDB" id="A0A8H3E6W6"/>
<evidence type="ECO:0000256" key="1">
    <source>
        <dbReference type="SAM" id="Coils"/>
    </source>
</evidence>
<feature type="coiled-coil region" evidence="1">
    <location>
        <begin position="106"/>
        <end position="133"/>
    </location>
</feature>
<sequence>MLISLRRLGASRKLLTRCYSTHPNSSKRSTSPGFLPPPKLNYEDLVHPDQASNAKNRNVMLPERTWVALRSDLDAWKIATRAEYELSAGHSRVGETVRTTSAPEDKESAIRQARALSDSVHAHERELARLEKSLLDYDLGILHTSHSDVPF</sequence>
<evidence type="ECO:0000313" key="3">
    <source>
        <dbReference type="Proteomes" id="UP000663827"/>
    </source>
</evidence>